<feature type="transmembrane region" description="Helical" evidence="9">
    <location>
        <begin position="831"/>
        <end position="850"/>
    </location>
</feature>
<dbReference type="EMBL" id="JASPKY010000182">
    <property type="protein sequence ID" value="KAK9723139.1"/>
    <property type="molecule type" value="Genomic_DNA"/>
</dbReference>
<dbReference type="GO" id="GO:0008324">
    <property type="term" value="F:monoatomic cation transmembrane transporter activity"/>
    <property type="evidence" value="ECO:0007669"/>
    <property type="project" value="InterPro"/>
</dbReference>
<evidence type="ECO:0000313" key="11">
    <source>
        <dbReference type="EMBL" id="KAK9723139.1"/>
    </source>
</evidence>
<dbReference type="SUPFAM" id="SSF48452">
    <property type="entry name" value="TPR-like"/>
    <property type="match status" value="1"/>
</dbReference>
<dbReference type="Proteomes" id="UP001458880">
    <property type="component" value="Unassembled WGS sequence"/>
</dbReference>
<evidence type="ECO:0000256" key="7">
    <source>
        <dbReference type="ARBA" id="ARBA00023065"/>
    </source>
</evidence>
<sequence>MNGSDTEEDQDQDDFQDACETYDMPADMTLEKAVEEAQLAINYFFNNKFDEAKNLMKPYCHSSMYHAVGFSVFSFLEAMLTFEHRCIVSAGEALKSSLAVCNRYRKKNTIGESLGKIVKKTNYEQYTEEEAHAELCHAECLLLKAMLTFMEDETLSSFIKAGIKIRSCYNSYKECHQVLLNKNWSKSLTKPHFESGVKMGIGTFNLMISLLPTRVIKLLEFIGFSGNKQLGLQDLQKGYAMQGLRQILCVMTLLAYHLIVIYVLSHQEGDLKLCEKIITDQLKLYPQGVWFLFFKGRLEFMKGNLNASIEWYTKSWKSQDIWPQFHHFCFWELLWVNCFKMDWKQAGVFATNLLEGSRWSRTMYSYQKAIILLMSNDEPSKSEKVVIQNLMKDVPKYKQRIAGKSLPMEKFAIKKADRYFAQNETLILPVIELMFLWNLFKLLKKNFKMAENVLKLIEKALRNLTYSVPLNKYDKDNRALLMLLKGACLRQMASPLQALECLENAISLQKEILEDNYIVPYAIVELALLEWDAGNKEKAILALEDAKKNYSGYSLESSEETSYGFEAMESPNHIQPCSKTNESPSPSSAFTAEIENDMELTLVVSANENDDNGRLPDVVVVAKVSDEDDEQETNQIHETYLSITIQVFIPFLIAGFGMVCAGLVLDKIQHWPVFEEVTELVILIPALLGLKGNLEMTLASRLSTQANLGHMDTTKQLIEMIVGNLTLIQCQAIVVGFLGSVVAVVMGGIKSNAVKLDHAYLLCASSLVTVSLASLVLGLITAGVIVLSRHCHINPDNVATPIAASLGDITSLALLSWIATVLYDSIGTQDWLAPLIIVSYILAIPLWVWIAKRNLHTRDVLYNGWTPVMGAMMISSMGGLILDFMVARFEGIAVFQPVINGVGGNLVAVQASRISTALHKQSVLGILTSDSNADEDTVIFISPVVGFCGKTVHARTSRVLMAMVVPGHLIFVYTIDYVKGSDASLSSLFIIVYLCAAVTQVATLLYVAHIMIHWMWKKKIDPDNSAIPYLTSMGDLLDHSTTSLGRVSIKSDQSDSLLCMDSPPIVSDSNNVYS</sequence>
<feature type="transmembrane region" description="Helical" evidence="9">
    <location>
        <begin position="759"/>
        <end position="786"/>
    </location>
</feature>
<dbReference type="PANTHER" id="PTHR16228">
    <property type="entry name" value="DIVALENT CATION TRANSPORTER SOLUTE CARRIER FAMILY 41"/>
    <property type="match status" value="1"/>
</dbReference>
<feature type="transmembrane region" description="Helical" evidence="9">
    <location>
        <begin position="959"/>
        <end position="975"/>
    </location>
</feature>
<dbReference type="InterPro" id="IPR006667">
    <property type="entry name" value="SLC41_membr_dom"/>
</dbReference>
<dbReference type="SUPFAM" id="SSF161093">
    <property type="entry name" value="MgtE membrane domain-like"/>
    <property type="match status" value="2"/>
</dbReference>
<evidence type="ECO:0000256" key="5">
    <source>
        <dbReference type="ARBA" id="ARBA00022842"/>
    </source>
</evidence>
<feature type="transmembrane region" description="Helical" evidence="9">
    <location>
        <begin position="798"/>
        <end position="819"/>
    </location>
</feature>
<protein>
    <submittedName>
        <fullName evidence="11">Divalent cation transporter</fullName>
    </submittedName>
</protein>
<keyword evidence="7" id="KW-0406">Ion transport</keyword>
<comment type="similarity">
    <text evidence="2">Belongs to the SLC41A transporter family.</text>
</comment>
<evidence type="ECO:0000256" key="3">
    <source>
        <dbReference type="ARBA" id="ARBA00022448"/>
    </source>
</evidence>
<keyword evidence="3" id="KW-0813">Transport</keyword>
<reference evidence="11 12" key="1">
    <citation type="journal article" date="2024" name="BMC Genomics">
        <title>De novo assembly and annotation of Popillia japonica's genome with initial clues to its potential as an invasive pest.</title>
        <authorList>
            <person name="Cucini C."/>
            <person name="Boschi S."/>
            <person name="Funari R."/>
            <person name="Cardaioli E."/>
            <person name="Iannotti N."/>
            <person name="Marturano G."/>
            <person name="Paoli F."/>
            <person name="Bruttini M."/>
            <person name="Carapelli A."/>
            <person name="Frati F."/>
            <person name="Nardi F."/>
        </authorList>
    </citation>
    <scope>NUCLEOTIDE SEQUENCE [LARGE SCALE GENOMIC DNA]</scope>
    <source>
        <strain evidence="11">DMR45628</strain>
    </source>
</reference>
<name>A0AAW1KR25_POPJA</name>
<accession>A0AAW1KR25</accession>
<dbReference type="GO" id="GO:0005886">
    <property type="term" value="C:plasma membrane"/>
    <property type="evidence" value="ECO:0007669"/>
    <property type="project" value="TreeGrafter"/>
</dbReference>
<keyword evidence="8 9" id="KW-0472">Membrane</keyword>
<dbReference type="Pfam" id="PF01769">
    <property type="entry name" value="MgtE"/>
    <property type="match status" value="2"/>
</dbReference>
<evidence type="ECO:0000256" key="8">
    <source>
        <dbReference type="ARBA" id="ARBA00023136"/>
    </source>
</evidence>
<organism evidence="11 12">
    <name type="scientific">Popillia japonica</name>
    <name type="common">Japanese beetle</name>
    <dbReference type="NCBI Taxonomy" id="7064"/>
    <lineage>
        <taxon>Eukaryota</taxon>
        <taxon>Metazoa</taxon>
        <taxon>Ecdysozoa</taxon>
        <taxon>Arthropoda</taxon>
        <taxon>Hexapoda</taxon>
        <taxon>Insecta</taxon>
        <taxon>Pterygota</taxon>
        <taxon>Neoptera</taxon>
        <taxon>Endopterygota</taxon>
        <taxon>Coleoptera</taxon>
        <taxon>Polyphaga</taxon>
        <taxon>Scarabaeiformia</taxon>
        <taxon>Scarabaeidae</taxon>
        <taxon>Rutelinae</taxon>
        <taxon>Popillia</taxon>
    </lineage>
</organism>
<dbReference type="Pfam" id="PF10300">
    <property type="entry name" value="Iml2-TPR_39"/>
    <property type="match status" value="1"/>
</dbReference>
<feature type="transmembrane region" description="Helical" evidence="9">
    <location>
        <begin position="987"/>
        <end position="1008"/>
    </location>
</feature>
<dbReference type="Gene3D" id="1.10.357.20">
    <property type="entry name" value="SLC41 divalent cation transporters, integral membrane domain"/>
    <property type="match status" value="2"/>
</dbReference>
<proteinExistence type="inferred from homology"/>
<dbReference type="PANTHER" id="PTHR16228:SF7">
    <property type="entry name" value="SLC41A_MGTE INTEGRAL MEMBRANE DOMAIN-CONTAINING PROTEIN"/>
    <property type="match status" value="1"/>
</dbReference>
<evidence type="ECO:0000256" key="4">
    <source>
        <dbReference type="ARBA" id="ARBA00022692"/>
    </source>
</evidence>
<feature type="domain" description="SLC41A/MgtE integral membrane" evidence="10">
    <location>
        <begin position="684"/>
        <end position="817"/>
    </location>
</feature>
<feature type="domain" description="SLC41A/MgtE integral membrane" evidence="10">
    <location>
        <begin position="896"/>
        <end position="1037"/>
    </location>
</feature>
<keyword evidence="4 9" id="KW-0812">Transmembrane</keyword>
<feature type="transmembrane region" description="Helical" evidence="9">
    <location>
        <begin position="862"/>
        <end position="882"/>
    </location>
</feature>
<dbReference type="Gene3D" id="1.25.40.10">
    <property type="entry name" value="Tetratricopeptide repeat domain"/>
    <property type="match status" value="1"/>
</dbReference>
<evidence type="ECO:0000256" key="9">
    <source>
        <dbReference type="SAM" id="Phobius"/>
    </source>
</evidence>
<dbReference type="InterPro" id="IPR019412">
    <property type="entry name" value="IML2/TPR_39"/>
</dbReference>
<comment type="caution">
    <text evidence="11">The sequence shown here is derived from an EMBL/GenBank/DDBJ whole genome shotgun (WGS) entry which is preliminary data.</text>
</comment>
<feature type="transmembrane region" description="Helical" evidence="9">
    <location>
        <begin position="640"/>
        <end position="665"/>
    </location>
</feature>
<dbReference type="InterPro" id="IPR045349">
    <property type="entry name" value="SLC41A1-3"/>
</dbReference>
<evidence type="ECO:0000259" key="10">
    <source>
        <dbReference type="Pfam" id="PF01769"/>
    </source>
</evidence>
<comment type="subcellular location">
    <subcellularLocation>
        <location evidence="1">Membrane</location>
        <topology evidence="1">Multi-pass membrane protein</topology>
    </subcellularLocation>
</comment>
<dbReference type="AlphaFoldDB" id="A0AAW1KR25"/>
<gene>
    <name evidence="11" type="ORF">QE152_g19327</name>
</gene>
<evidence type="ECO:0000256" key="6">
    <source>
        <dbReference type="ARBA" id="ARBA00022989"/>
    </source>
</evidence>
<dbReference type="InterPro" id="IPR036739">
    <property type="entry name" value="SLC41_membr_dom_sf"/>
</dbReference>
<dbReference type="FunFam" id="1.10.357.20:FF:000001">
    <property type="entry name" value="Solute carrier family 41 member 2"/>
    <property type="match status" value="1"/>
</dbReference>
<evidence type="ECO:0000256" key="2">
    <source>
        <dbReference type="ARBA" id="ARBA00009749"/>
    </source>
</evidence>
<feature type="transmembrane region" description="Helical" evidence="9">
    <location>
        <begin position="721"/>
        <end position="747"/>
    </location>
</feature>
<keyword evidence="12" id="KW-1185">Reference proteome</keyword>
<evidence type="ECO:0000256" key="1">
    <source>
        <dbReference type="ARBA" id="ARBA00004141"/>
    </source>
</evidence>
<keyword evidence="5" id="KW-0460">Magnesium</keyword>
<dbReference type="InterPro" id="IPR011990">
    <property type="entry name" value="TPR-like_helical_dom_sf"/>
</dbReference>
<keyword evidence="6 9" id="KW-1133">Transmembrane helix</keyword>
<evidence type="ECO:0000313" key="12">
    <source>
        <dbReference type="Proteomes" id="UP001458880"/>
    </source>
</evidence>